<keyword evidence="2" id="KW-1003">Cell membrane</keyword>
<name>A0A1N6RKX9_AQUAC</name>
<dbReference type="InterPro" id="IPR021807">
    <property type="entry name" value="LivHM_N"/>
</dbReference>
<comment type="subcellular location">
    <subcellularLocation>
        <location evidence="1">Cell inner membrane</location>
        <topology evidence="1">Multi-pass membrane protein</topology>
    </subcellularLocation>
</comment>
<dbReference type="PANTHER" id="PTHR30482:SF20">
    <property type="entry name" value="HIGH-AFFINITY BRANCHED-CHAIN AMINO ACID TRANSPORT SYSTEM PERMEASE PROTEIN LIVM"/>
    <property type="match status" value="1"/>
</dbReference>
<protein>
    <submittedName>
        <fullName evidence="8">L-leucine ABC transporter membrane protein /L-isoleucine ABC transporter membrane protein /L-valine ABC transporter membrane protein</fullName>
    </submittedName>
</protein>
<keyword evidence="3 6" id="KW-0812">Transmembrane</keyword>
<dbReference type="NCBIfam" id="NF008450">
    <property type="entry name" value="PRK11301.1"/>
    <property type="match status" value="1"/>
</dbReference>
<feature type="transmembrane region" description="Helical" evidence="6">
    <location>
        <begin position="117"/>
        <end position="135"/>
    </location>
</feature>
<sequence length="419" mass="45644">MNTKNLKTAFFSALLVLAVAYPVLGLKLTTVGIKLEVHGASPAVLWTIAAAAVAMFFWQLFRDRLGSALAGAPSLPQLPAGASNFLTLPSTQRWIILGLIVVALAWPFFGSRGAVDIATLILIYVMLGLGLNIVVGLAGLLDLGYVGFYAVGAYSYALLSHYYGLSFWMCLPIAGLMAAFFGFLLGFPVLRLRGDYLAIVTLGFGEIIRILLRNMTELTGGPNGISNIEKPTLFGLSFERRAAEGMQTFHEYFGIAYNGINKVIFLYLIALLLVLLTLFVINRLLRMPIGRAWEALREDEIACRALGMNPTVIKLSAFTLGAAFAGFAGSFFAARQGLVTPESFTFIESAIILAIVVLGGMGSQLGIILAAVVMILLPELMREFSEYRMLMFGALMVLMMIWRPQGLLPMQRPHLELKP</sequence>
<dbReference type="InterPro" id="IPR001851">
    <property type="entry name" value="ABC_transp_permease"/>
</dbReference>
<dbReference type="CDD" id="cd06581">
    <property type="entry name" value="TM_PBP1_LivM_like"/>
    <property type="match status" value="1"/>
</dbReference>
<dbReference type="GO" id="GO:0005886">
    <property type="term" value="C:plasma membrane"/>
    <property type="evidence" value="ECO:0007669"/>
    <property type="project" value="UniProtKB-SubCell"/>
</dbReference>
<accession>A0A1N6RKX9</accession>
<evidence type="ECO:0000313" key="9">
    <source>
        <dbReference type="Proteomes" id="UP000185841"/>
    </source>
</evidence>
<feature type="transmembrane region" description="Helical" evidence="6">
    <location>
        <begin position="41"/>
        <end position="61"/>
    </location>
</feature>
<dbReference type="Pfam" id="PF11862">
    <property type="entry name" value="DUF3382"/>
    <property type="match status" value="1"/>
</dbReference>
<reference evidence="8 9" key="1">
    <citation type="submission" date="2017-01" db="EMBL/GenBank/DDBJ databases">
        <authorList>
            <person name="Mah S.A."/>
            <person name="Swanson W.J."/>
            <person name="Moy G.W."/>
            <person name="Vacquier V.D."/>
        </authorList>
    </citation>
    <scope>NUCLEOTIDE SEQUENCE [LARGE SCALE GENOMIC DNA]</scope>
    <source>
        <strain evidence="8 9">RU36E</strain>
    </source>
</reference>
<keyword evidence="5 6" id="KW-0472">Membrane</keyword>
<feature type="transmembrane region" description="Helical" evidence="6">
    <location>
        <begin position="165"/>
        <end position="187"/>
    </location>
</feature>
<evidence type="ECO:0000313" key="8">
    <source>
        <dbReference type="EMBL" id="SIQ29372.1"/>
    </source>
</evidence>
<organism evidence="8 9">
    <name type="scientific">Aquipseudomonas alcaligenes</name>
    <name type="common">Pseudomonas alcaligenes</name>
    <dbReference type="NCBI Taxonomy" id="43263"/>
    <lineage>
        <taxon>Bacteria</taxon>
        <taxon>Pseudomonadati</taxon>
        <taxon>Pseudomonadota</taxon>
        <taxon>Gammaproteobacteria</taxon>
        <taxon>Pseudomonadales</taxon>
        <taxon>Pseudomonadaceae</taxon>
        <taxon>Aquipseudomonas</taxon>
    </lineage>
</organism>
<dbReference type="PANTHER" id="PTHR30482">
    <property type="entry name" value="HIGH-AFFINITY BRANCHED-CHAIN AMINO ACID TRANSPORT SYSTEM PERMEASE"/>
    <property type="match status" value="1"/>
</dbReference>
<gene>
    <name evidence="8" type="ORF">SAMN05878282_10345</name>
</gene>
<proteinExistence type="predicted"/>
<dbReference type="EMBL" id="FTMP01000003">
    <property type="protein sequence ID" value="SIQ29372.1"/>
    <property type="molecule type" value="Genomic_DNA"/>
</dbReference>
<feature type="transmembrane region" description="Helical" evidence="6">
    <location>
        <begin position="312"/>
        <end position="334"/>
    </location>
</feature>
<feature type="transmembrane region" description="Helical" evidence="6">
    <location>
        <begin position="389"/>
        <end position="405"/>
    </location>
</feature>
<feature type="transmembrane region" description="Helical" evidence="6">
    <location>
        <begin position="346"/>
        <end position="377"/>
    </location>
</feature>
<dbReference type="RefSeq" id="WP_076426040.1">
    <property type="nucleotide sequence ID" value="NZ_FTMP01000003.1"/>
</dbReference>
<dbReference type="AlphaFoldDB" id="A0A1N6RKX9"/>
<evidence type="ECO:0000256" key="2">
    <source>
        <dbReference type="ARBA" id="ARBA00022475"/>
    </source>
</evidence>
<dbReference type="InterPro" id="IPR043428">
    <property type="entry name" value="LivM-like"/>
</dbReference>
<evidence type="ECO:0000259" key="7">
    <source>
        <dbReference type="Pfam" id="PF11862"/>
    </source>
</evidence>
<feature type="transmembrane region" description="Helical" evidence="6">
    <location>
        <begin position="140"/>
        <end position="159"/>
    </location>
</feature>
<dbReference type="Proteomes" id="UP000185841">
    <property type="component" value="Unassembled WGS sequence"/>
</dbReference>
<evidence type="ECO:0000256" key="6">
    <source>
        <dbReference type="SAM" id="Phobius"/>
    </source>
</evidence>
<evidence type="ECO:0000256" key="5">
    <source>
        <dbReference type="ARBA" id="ARBA00023136"/>
    </source>
</evidence>
<feature type="domain" description="High-affinity branched-chain amino acid transport system permease LivHM N-terminal" evidence="7">
    <location>
        <begin position="4"/>
        <end position="106"/>
    </location>
</feature>
<feature type="transmembrane region" description="Helical" evidence="6">
    <location>
        <begin position="264"/>
        <end position="285"/>
    </location>
</feature>
<evidence type="ECO:0000256" key="1">
    <source>
        <dbReference type="ARBA" id="ARBA00004429"/>
    </source>
</evidence>
<dbReference type="Pfam" id="PF02653">
    <property type="entry name" value="BPD_transp_2"/>
    <property type="match status" value="1"/>
</dbReference>
<keyword evidence="4 6" id="KW-1133">Transmembrane helix</keyword>
<evidence type="ECO:0000256" key="4">
    <source>
        <dbReference type="ARBA" id="ARBA00022989"/>
    </source>
</evidence>
<dbReference type="GO" id="GO:0015658">
    <property type="term" value="F:branched-chain amino acid transmembrane transporter activity"/>
    <property type="evidence" value="ECO:0007669"/>
    <property type="project" value="InterPro"/>
</dbReference>
<evidence type="ECO:0000256" key="3">
    <source>
        <dbReference type="ARBA" id="ARBA00022692"/>
    </source>
</evidence>
<feature type="transmembrane region" description="Helical" evidence="6">
    <location>
        <begin position="94"/>
        <end position="111"/>
    </location>
</feature>